<evidence type="ECO:0000256" key="5">
    <source>
        <dbReference type="ARBA" id="ARBA00022827"/>
    </source>
</evidence>
<accession>A0A0E0LCG3</accession>
<sequence>MAYVRAWQAVKLGAVKIFENMSNSKTLLLFIVSCIFSSCYIPNPTIASDHDPSSKGFIHCLTKKSIPPWLIHTRSSASYESILKSSIRNPKFLNTTASTTPLCIVIAKKTSHIQAAVVCGRRHRVRVRARSGGHDYEGLSYRAEDRRERFAVVDLSEMRSVRVDAARGTAWVQSGATLGELYHAIWSCAPRLGFPAGVCPTVGVGGHFSGGGFGMLQRKYGLAVDHVVNATLVDARGDLLDRDAMGEDLFWAIRGGGGGSFGIVVSWHIKLVLVPPTVTVFDVVRTPEHGAIDVLTKWQVIAPRMPDDIMVRVIAEPRRVTFEAMYLGTCDELLPLIHHRFPDLAMTRADCNEMTWIESIPYIHLGSNATVADILNRSSISRVNTKNRSDYVRHPIPKSIWKKIFTKLQQLTNFGEVQLFIDPYGAKISGIHESATPFPHREGVLYNIQYITYWNGDANGTLALDWSRDLYKFMEPYVSKNPREAYANYRDLDLGRNKVVNGISSYHHGKVWGEKYFRGNFERLATVKAKVDPDDYFRNEQSIPPLVSGHMITMAASTSLALVLAVCCCCYAAAVAPFSSADSSGEFLQCLAAGVPSQLVVTRGSPSFTAVLASSVRNPRFLAPGTVRPLCVVTPTNASHVQAAVLCGRRHGVRLRVRSGGHDYEGLSYRSVRQEVFAVVDLASLRAVRVNRRAATAWVDSGATVGEMYYAVAKADAGLAFPAGLCPTIGVGGHFSGGGIGMMMRKYGLSVDNVLDAMVVDANGRLLDKKAMGRDYFWALRGGGGESFGIVLSWKVRLVAVPRTVTVFNIQKTLSQGAVDAVTKWQTLAPVLPDELTIRVVVQNKQALFQSLYLGTCDQLLPAMTSRFPELGMTRADCREMSWLQSMVYINGGTSSTPVEVLLNRTTSLSVYTKNKSDYVKQAISNASWEKIFPWFDGAGAGLIILEPQGGRVGSISDGDTPYPHRSGVLYNIQYVAFWPTTATATVPDWIKNVHAFMEPFVTSNPREAYVNYRDLDIGENAVTAAGVTSYESGRVWGEKYFGAANFRRLALTKGKVDAGDYFRNEQSIPPLVSTK</sequence>
<dbReference type="InterPro" id="IPR006094">
    <property type="entry name" value="Oxid_FAD_bind_N"/>
</dbReference>
<keyword evidence="6" id="KW-0325">Glycoprotein</keyword>
<comment type="similarity">
    <text evidence="2">Belongs to the oxygen-dependent FAD-linked oxidoreductase family.</text>
</comment>
<dbReference type="InterPro" id="IPR016166">
    <property type="entry name" value="FAD-bd_PCMH"/>
</dbReference>
<feature type="domain" description="FAD-binding PCMH-type" evidence="7">
    <location>
        <begin position="625"/>
        <end position="801"/>
    </location>
</feature>
<protein>
    <recommendedName>
        <fullName evidence="7">FAD-binding PCMH-type domain-containing protein</fullName>
    </recommendedName>
</protein>
<dbReference type="Proteomes" id="UP000026962">
    <property type="component" value="Chromosome 6"/>
</dbReference>
<dbReference type="AlphaFoldDB" id="A0A0E0LCG3"/>
<comment type="cofactor">
    <cofactor evidence="1">
        <name>FAD</name>
        <dbReference type="ChEBI" id="CHEBI:57692"/>
    </cofactor>
</comment>
<evidence type="ECO:0000256" key="6">
    <source>
        <dbReference type="ARBA" id="ARBA00023180"/>
    </source>
</evidence>
<dbReference type="HOGENOM" id="CLU_008585_0_0_1"/>
<dbReference type="PROSITE" id="PS51387">
    <property type="entry name" value="FAD_PCMH"/>
    <property type="match status" value="2"/>
</dbReference>
<dbReference type="GO" id="GO:0016491">
    <property type="term" value="F:oxidoreductase activity"/>
    <property type="evidence" value="ECO:0007669"/>
    <property type="project" value="InterPro"/>
</dbReference>
<organism evidence="8">
    <name type="scientific">Oryza punctata</name>
    <name type="common">Red rice</name>
    <dbReference type="NCBI Taxonomy" id="4537"/>
    <lineage>
        <taxon>Eukaryota</taxon>
        <taxon>Viridiplantae</taxon>
        <taxon>Streptophyta</taxon>
        <taxon>Embryophyta</taxon>
        <taxon>Tracheophyta</taxon>
        <taxon>Spermatophyta</taxon>
        <taxon>Magnoliopsida</taxon>
        <taxon>Liliopsida</taxon>
        <taxon>Poales</taxon>
        <taxon>Poaceae</taxon>
        <taxon>BOP clade</taxon>
        <taxon>Oryzoideae</taxon>
        <taxon>Oryzeae</taxon>
        <taxon>Oryzinae</taxon>
        <taxon>Oryza</taxon>
    </lineage>
</organism>
<dbReference type="Gene3D" id="3.30.465.10">
    <property type="match status" value="2"/>
</dbReference>
<proteinExistence type="inferred from homology"/>
<keyword evidence="9" id="KW-1185">Reference proteome</keyword>
<dbReference type="OMA" id="IQCLSHN"/>
<reference evidence="8" key="2">
    <citation type="submission" date="2018-05" db="EMBL/GenBank/DDBJ databases">
        <title>OpunRS2 (Oryza punctata Reference Sequence Version 2).</title>
        <authorList>
            <person name="Zhang J."/>
            <person name="Kudrna D."/>
            <person name="Lee S."/>
            <person name="Talag J."/>
            <person name="Welchert J."/>
            <person name="Wing R.A."/>
        </authorList>
    </citation>
    <scope>NUCLEOTIDE SEQUENCE [LARGE SCALE GENOMIC DNA]</scope>
</reference>
<dbReference type="Pfam" id="PF08031">
    <property type="entry name" value="BBE"/>
    <property type="match status" value="2"/>
</dbReference>
<dbReference type="GO" id="GO:0071949">
    <property type="term" value="F:FAD binding"/>
    <property type="evidence" value="ECO:0007669"/>
    <property type="project" value="InterPro"/>
</dbReference>
<evidence type="ECO:0000256" key="2">
    <source>
        <dbReference type="ARBA" id="ARBA00005466"/>
    </source>
</evidence>
<dbReference type="EnsemblPlants" id="OPUNC06G16210.1">
    <property type="protein sequence ID" value="OPUNC06G16210.1"/>
    <property type="gene ID" value="OPUNC06G16210"/>
</dbReference>
<dbReference type="Gene3D" id="3.30.43.10">
    <property type="entry name" value="Uridine Diphospho-n-acetylenolpyruvylglucosamine Reductase, domain 2"/>
    <property type="match status" value="2"/>
</dbReference>
<dbReference type="Gramene" id="OPUNC06G16210.1">
    <property type="protein sequence ID" value="OPUNC06G16210.1"/>
    <property type="gene ID" value="OPUNC06G16210"/>
</dbReference>
<keyword evidence="3" id="KW-0285">Flavoprotein</keyword>
<reference evidence="8" key="1">
    <citation type="submission" date="2015-04" db="UniProtKB">
        <authorList>
            <consortium name="EnsemblPlants"/>
        </authorList>
    </citation>
    <scope>IDENTIFICATION</scope>
</reference>
<feature type="domain" description="FAD-binding PCMH-type" evidence="7">
    <location>
        <begin position="97"/>
        <end position="274"/>
    </location>
</feature>
<dbReference type="PANTHER" id="PTHR32448">
    <property type="entry name" value="OS08G0158400 PROTEIN"/>
    <property type="match status" value="1"/>
</dbReference>
<keyword evidence="5" id="KW-0274">FAD</keyword>
<dbReference type="SUPFAM" id="SSF56176">
    <property type="entry name" value="FAD-binding/transporter-associated domain-like"/>
    <property type="match status" value="2"/>
</dbReference>
<dbReference type="STRING" id="4537.A0A0E0LCG3"/>
<dbReference type="Gene3D" id="3.40.462.20">
    <property type="match status" value="2"/>
</dbReference>
<dbReference type="InterPro" id="IPR036318">
    <property type="entry name" value="FAD-bd_PCMH-like_sf"/>
</dbReference>
<name>A0A0E0LCG3_ORYPU</name>
<dbReference type="eggNOG" id="ENOG502QQWK">
    <property type="taxonomic scope" value="Eukaryota"/>
</dbReference>
<evidence type="ECO:0000256" key="3">
    <source>
        <dbReference type="ARBA" id="ARBA00022630"/>
    </source>
</evidence>
<evidence type="ECO:0000313" key="9">
    <source>
        <dbReference type="Proteomes" id="UP000026962"/>
    </source>
</evidence>
<dbReference type="InterPro" id="IPR016169">
    <property type="entry name" value="FAD-bd_PCMH_sub2"/>
</dbReference>
<dbReference type="Pfam" id="PF01565">
    <property type="entry name" value="FAD_binding_4"/>
    <property type="match status" value="2"/>
</dbReference>
<keyword evidence="4" id="KW-0732">Signal</keyword>
<dbReference type="InterPro" id="IPR012951">
    <property type="entry name" value="BBE"/>
</dbReference>
<evidence type="ECO:0000313" key="8">
    <source>
        <dbReference type="EnsemblPlants" id="OPUNC06G16210.1"/>
    </source>
</evidence>
<evidence type="ECO:0000256" key="1">
    <source>
        <dbReference type="ARBA" id="ARBA00001974"/>
    </source>
</evidence>
<evidence type="ECO:0000256" key="4">
    <source>
        <dbReference type="ARBA" id="ARBA00022729"/>
    </source>
</evidence>
<evidence type="ECO:0000259" key="7">
    <source>
        <dbReference type="PROSITE" id="PS51387"/>
    </source>
</evidence>
<dbReference type="InterPro" id="IPR016167">
    <property type="entry name" value="FAD-bd_PCMH_sub1"/>
</dbReference>